<gene>
    <name evidence="1" type="ORF">M573_101125</name>
</gene>
<organism evidence="1 2">
    <name type="scientific">Prevotella intermedia ZT</name>
    <dbReference type="NCBI Taxonomy" id="1347790"/>
    <lineage>
        <taxon>Bacteria</taxon>
        <taxon>Pseudomonadati</taxon>
        <taxon>Bacteroidota</taxon>
        <taxon>Bacteroidia</taxon>
        <taxon>Bacteroidales</taxon>
        <taxon>Prevotellaceae</taxon>
        <taxon>Prevotella</taxon>
    </lineage>
</organism>
<accession>A0AAP0YX40</accession>
<sequence length="81" mass="9854">MNQYMENRSNFVKIISLKNDNFDLALRKRLFCDAKPTLLPCKRAAFGMQNNRFYNTLIYRWLYNSYACEKYLHLYRPFSPI</sequence>
<dbReference type="AlphaFoldDB" id="A0AAP0YX40"/>
<name>A0AAP0YX40_PREIN</name>
<protein>
    <submittedName>
        <fullName evidence="1">Uncharacterized protein</fullName>
    </submittedName>
</protein>
<proteinExistence type="predicted"/>
<evidence type="ECO:0000313" key="2">
    <source>
        <dbReference type="Proteomes" id="UP000032541"/>
    </source>
</evidence>
<dbReference type="Proteomes" id="UP000032541">
    <property type="component" value="Unassembled WGS sequence"/>
</dbReference>
<dbReference type="EMBL" id="ATMK01000001">
    <property type="protein sequence ID" value="KJJ88202.1"/>
    <property type="molecule type" value="Genomic_DNA"/>
</dbReference>
<evidence type="ECO:0000313" key="1">
    <source>
        <dbReference type="EMBL" id="KJJ88202.1"/>
    </source>
</evidence>
<reference evidence="1 2" key="1">
    <citation type="journal article" date="2015" name="BMC Genomics">
        <title>Comparative genome analysis of Prevotella intermedia strain isolated from infected root canal reveals features related to pathogenicity and adaptation.</title>
        <authorList>
            <person name="Ruan Y."/>
            <person name="Shen L."/>
            <person name="Zou Y."/>
            <person name="Qi Z."/>
            <person name="Yin J."/>
            <person name="Jiang J."/>
            <person name="Guo L."/>
            <person name="He L."/>
            <person name="Chen Z."/>
            <person name="Tang Z."/>
            <person name="Qin S."/>
        </authorList>
    </citation>
    <scope>NUCLEOTIDE SEQUENCE [LARGE SCALE GENOMIC DNA]</scope>
    <source>
        <strain evidence="1 2">ZT</strain>
    </source>
</reference>
<comment type="caution">
    <text evidence="1">The sequence shown here is derived from an EMBL/GenBank/DDBJ whole genome shotgun (WGS) entry which is preliminary data.</text>
</comment>